<proteinExistence type="predicted"/>
<gene>
    <name evidence="2" type="ORF">ACFOUO_05425</name>
</gene>
<keyword evidence="3" id="KW-1185">Reference proteome</keyword>
<dbReference type="RefSeq" id="WP_380702921.1">
    <property type="nucleotide sequence ID" value="NZ_JBHSAP010000007.1"/>
</dbReference>
<feature type="chain" id="PRO_5045298041" evidence="1">
    <location>
        <begin position="26"/>
        <end position="473"/>
    </location>
</feature>
<dbReference type="EMBL" id="JBHSAP010000007">
    <property type="protein sequence ID" value="MFC4076249.1"/>
    <property type="molecule type" value="Genomic_DNA"/>
</dbReference>
<feature type="signal peptide" evidence="1">
    <location>
        <begin position="1"/>
        <end position="25"/>
    </location>
</feature>
<evidence type="ECO:0000256" key="1">
    <source>
        <dbReference type="SAM" id="SignalP"/>
    </source>
</evidence>
<organism evidence="2 3">
    <name type="scientific">Salinithrix halophila</name>
    <dbReference type="NCBI Taxonomy" id="1485204"/>
    <lineage>
        <taxon>Bacteria</taxon>
        <taxon>Bacillati</taxon>
        <taxon>Bacillota</taxon>
        <taxon>Bacilli</taxon>
        <taxon>Bacillales</taxon>
        <taxon>Thermoactinomycetaceae</taxon>
        <taxon>Salinithrix</taxon>
    </lineage>
</organism>
<protein>
    <submittedName>
        <fullName evidence="2">DUF2690 domain-containing protein</fullName>
    </submittedName>
</protein>
<dbReference type="Proteomes" id="UP001595843">
    <property type="component" value="Unassembled WGS sequence"/>
</dbReference>
<keyword evidence="1" id="KW-0732">Signal</keyword>
<evidence type="ECO:0000313" key="2">
    <source>
        <dbReference type="EMBL" id="MFC4076249.1"/>
    </source>
</evidence>
<sequence>MRKIFAVTLSIGLLCTGLPGYTAEAASYDGTDPVKTGCSKDAVTIQHHTVGNSKLELRRSQTCKTVWSQLILNSSGMGTDVGNVTVKRQSDSKSYQTSFLHKQGSKKWIYTRQVMESSPVGAHAVIGYQEDGHDLGDPLELTVSAVRKNKAPKIQLAADFSNLTIRIQPTYKARLQSAIQYVETQILPDMAEKYGNPMHLKRINMVVREGLEADNVAEAWDDYIAISYHKTKGYSENKLRDILIHEIHHLLASDKNMPVDDKPAVWPHWLDEGLSHHAMFTYAKRYGGATQAKLPSRKQIVEHPFKHAFTGGYEDATAFIQFLERKSPGTIRFFYSMKQGDNFEREFKKRFKQDPAALWYQEFLNKKSGTFFSAKGKETAEARTMEQKVKRIIQKDLASYVKKKQLSSPVYLHVTFDRNTGKVVVRMVSSSSVHVTKIKNSDIRKWLKNKQVTNVYGEKVKAEEYILDKFYNQ</sequence>
<reference evidence="3" key="1">
    <citation type="journal article" date="2019" name="Int. J. Syst. Evol. Microbiol.">
        <title>The Global Catalogue of Microorganisms (GCM) 10K type strain sequencing project: providing services to taxonomists for standard genome sequencing and annotation.</title>
        <authorList>
            <consortium name="The Broad Institute Genomics Platform"/>
            <consortium name="The Broad Institute Genome Sequencing Center for Infectious Disease"/>
            <person name="Wu L."/>
            <person name="Ma J."/>
        </authorList>
    </citation>
    <scope>NUCLEOTIDE SEQUENCE [LARGE SCALE GENOMIC DNA]</scope>
    <source>
        <strain evidence="3">IBRC-M 10813</strain>
    </source>
</reference>
<dbReference type="Pfam" id="PF10901">
    <property type="entry name" value="DUF2690"/>
    <property type="match status" value="1"/>
</dbReference>
<dbReference type="InterPro" id="IPR021224">
    <property type="entry name" value="DUF2690"/>
</dbReference>
<comment type="caution">
    <text evidence="2">The sequence shown here is derived from an EMBL/GenBank/DDBJ whole genome shotgun (WGS) entry which is preliminary data.</text>
</comment>
<name>A0ABV8JCB0_9BACL</name>
<accession>A0ABV8JCB0</accession>
<evidence type="ECO:0000313" key="3">
    <source>
        <dbReference type="Proteomes" id="UP001595843"/>
    </source>
</evidence>